<keyword evidence="1" id="KW-0472">Membrane</keyword>
<reference evidence="2 3" key="1">
    <citation type="submission" date="2020-08" db="EMBL/GenBank/DDBJ databases">
        <title>Genomic Encyclopedia of Type Strains, Phase IV (KMG-IV): sequencing the most valuable type-strain genomes for metagenomic binning, comparative biology and taxonomic classification.</title>
        <authorList>
            <person name="Goeker M."/>
        </authorList>
    </citation>
    <scope>NUCLEOTIDE SEQUENCE [LARGE SCALE GENOMIC DNA]</scope>
    <source>
        <strain evidence="2 3">DSM 12251</strain>
    </source>
</reference>
<keyword evidence="1" id="KW-1133">Transmembrane helix</keyword>
<dbReference type="Pfam" id="PF11295">
    <property type="entry name" value="DUF3096"/>
    <property type="match status" value="1"/>
</dbReference>
<proteinExistence type="predicted"/>
<dbReference type="RefSeq" id="WP_184212122.1">
    <property type="nucleotide sequence ID" value="NZ_JACHIF010000010.1"/>
</dbReference>
<sequence length="42" mass="4516">MSPHLTPIVSIVAGICVLIFPHLLNYVVAIYLILTGVLALVK</sequence>
<gene>
    <name evidence="2" type="ORF">HNQ64_004193</name>
</gene>
<keyword evidence="1" id="KW-0812">Transmembrane</keyword>
<dbReference type="InterPro" id="IPR021446">
    <property type="entry name" value="DUF3096"/>
</dbReference>
<evidence type="ECO:0000313" key="3">
    <source>
        <dbReference type="Proteomes" id="UP000534294"/>
    </source>
</evidence>
<feature type="transmembrane region" description="Helical" evidence="1">
    <location>
        <begin position="12"/>
        <end position="41"/>
    </location>
</feature>
<name>A0A7W7YPV5_9BACT</name>
<dbReference type="EMBL" id="JACHIF010000010">
    <property type="protein sequence ID" value="MBB5039915.1"/>
    <property type="molecule type" value="Genomic_DNA"/>
</dbReference>
<dbReference type="AlphaFoldDB" id="A0A7W7YPV5"/>
<evidence type="ECO:0000313" key="2">
    <source>
        <dbReference type="EMBL" id="MBB5039915.1"/>
    </source>
</evidence>
<comment type="caution">
    <text evidence="2">The sequence shown here is derived from an EMBL/GenBank/DDBJ whole genome shotgun (WGS) entry which is preliminary data.</text>
</comment>
<keyword evidence="3" id="KW-1185">Reference proteome</keyword>
<evidence type="ECO:0008006" key="4">
    <source>
        <dbReference type="Google" id="ProtNLM"/>
    </source>
</evidence>
<dbReference type="Proteomes" id="UP000534294">
    <property type="component" value="Unassembled WGS sequence"/>
</dbReference>
<organism evidence="2 3">
    <name type="scientific">Prosthecobacter dejongeii</name>
    <dbReference type="NCBI Taxonomy" id="48465"/>
    <lineage>
        <taxon>Bacteria</taxon>
        <taxon>Pseudomonadati</taxon>
        <taxon>Verrucomicrobiota</taxon>
        <taxon>Verrucomicrobiia</taxon>
        <taxon>Verrucomicrobiales</taxon>
        <taxon>Verrucomicrobiaceae</taxon>
        <taxon>Prosthecobacter</taxon>
    </lineage>
</organism>
<evidence type="ECO:0000256" key="1">
    <source>
        <dbReference type="SAM" id="Phobius"/>
    </source>
</evidence>
<accession>A0A7W7YPV5</accession>
<protein>
    <recommendedName>
        <fullName evidence="4">DUF3096 domain-containing protein</fullName>
    </recommendedName>
</protein>